<organism evidence="5 6">
    <name type="scientific">Ancylostoma duodenale</name>
    <dbReference type="NCBI Taxonomy" id="51022"/>
    <lineage>
        <taxon>Eukaryota</taxon>
        <taxon>Metazoa</taxon>
        <taxon>Ecdysozoa</taxon>
        <taxon>Nematoda</taxon>
        <taxon>Chromadorea</taxon>
        <taxon>Rhabditida</taxon>
        <taxon>Rhabditina</taxon>
        <taxon>Rhabditomorpha</taxon>
        <taxon>Strongyloidea</taxon>
        <taxon>Ancylostomatidae</taxon>
        <taxon>Ancylostomatinae</taxon>
        <taxon>Ancylostoma</taxon>
    </lineage>
</organism>
<dbReference type="InterPro" id="IPR003591">
    <property type="entry name" value="Leu-rich_rpt_typical-subtyp"/>
</dbReference>
<proteinExistence type="predicted"/>
<sequence>NRLQCDDSFDWFVRYLVTNRVRTFLPFQPEISCVGPEKYAGVRLKDLMMKKANDTLNEGMKTLGFSEQGQSFQLPELKDLTSLKQVRLDGNLIEKVETLAFSNNPKLQLISLQNNNIVQIARNSFDSLDQLLVLLLSNNSIQSIDSIKSRIIPERGMLDGMKNLQQLNLRNNSLTSIDENTFSSLRHLTTLDLAHNNLKKIGKRTFLHQTKLFWLDLSNNQLTSFEEGTFDSKIANILLDGNRLQCDDSFDWFVRYLVTNRVRTFLPFQPEISCAGPEKYAGVRLKDLMMKKANDTLNEGMKTLGFSEQGQRSFISSLIPGLRSAQPGAVDSAALEHAAAGIPILSTLSQAIPSMRNMPALEAGGAAAGQPVNPQLNTAIEQFTAPLVRFATGGQPVASDIQQLIESIPNFVVNVPGLGNVDISKLDPSLISHVLRGGQIPGIPKETLDSIVQQYMLKMHEAAAAAKSGKPMPNGEKVGLVEVVKNEMERVASARNGYKTGKDPHQEP</sequence>
<feature type="non-terminal residue" evidence="5">
    <location>
        <position position="1"/>
    </location>
</feature>
<protein>
    <submittedName>
        <fullName evidence="5">Leucine Rich repeat-containing domain protein</fullName>
    </submittedName>
</protein>
<evidence type="ECO:0000313" key="5">
    <source>
        <dbReference type="EMBL" id="KIH54550.1"/>
    </source>
</evidence>
<keyword evidence="6" id="KW-1185">Reference proteome</keyword>
<dbReference type="GO" id="GO:0005886">
    <property type="term" value="C:plasma membrane"/>
    <property type="evidence" value="ECO:0007669"/>
    <property type="project" value="TreeGrafter"/>
</dbReference>
<name>A0A0C2G0V1_9BILA</name>
<dbReference type="EMBL" id="KN738929">
    <property type="protein sequence ID" value="KIH54550.1"/>
    <property type="molecule type" value="Genomic_DNA"/>
</dbReference>
<dbReference type="Pfam" id="PF00560">
    <property type="entry name" value="LRR_1"/>
    <property type="match status" value="1"/>
</dbReference>
<dbReference type="InterPro" id="IPR032675">
    <property type="entry name" value="LRR_dom_sf"/>
</dbReference>
<evidence type="ECO:0000256" key="1">
    <source>
        <dbReference type="ARBA" id="ARBA00022614"/>
    </source>
</evidence>
<evidence type="ECO:0000256" key="2">
    <source>
        <dbReference type="ARBA" id="ARBA00022729"/>
    </source>
</evidence>
<dbReference type="OrthoDB" id="1055097at2759"/>
<keyword evidence="3" id="KW-0677">Repeat</keyword>
<evidence type="ECO:0000256" key="3">
    <source>
        <dbReference type="ARBA" id="ARBA00022737"/>
    </source>
</evidence>
<dbReference type="InterPro" id="IPR001611">
    <property type="entry name" value="Leu-rich_rpt"/>
</dbReference>
<dbReference type="AlphaFoldDB" id="A0A0C2G0V1"/>
<evidence type="ECO:0000313" key="6">
    <source>
        <dbReference type="Proteomes" id="UP000054047"/>
    </source>
</evidence>
<evidence type="ECO:0000259" key="4">
    <source>
        <dbReference type="Pfam" id="PF01463"/>
    </source>
</evidence>
<reference evidence="5 6" key="1">
    <citation type="submission" date="2013-12" db="EMBL/GenBank/DDBJ databases">
        <title>Draft genome of the parsitic nematode Ancylostoma duodenale.</title>
        <authorList>
            <person name="Mitreva M."/>
        </authorList>
    </citation>
    <scope>NUCLEOTIDE SEQUENCE [LARGE SCALE GENOMIC DNA]</scope>
    <source>
        <strain evidence="5 6">Zhejiang</strain>
    </source>
</reference>
<dbReference type="PANTHER" id="PTHR24369:SF210">
    <property type="entry name" value="CHAOPTIN-RELATED"/>
    <property type="match status" value="1"/>
</dbReference>
<feature type="domain" description="LRRCT" evidence="4">
    <location>
        <begin position="33"/>
        <end position="47"/>
    </location>
</feature>
<dbReference type="PANTHER" id="PTHR24369">
    <property type="entry name" value="ANTIGEN BSP, PUTATIVE-RELATED"/>
    <property type="match status" value="1"/>
</dbReference>
<dbReference type="Pfam" id="PF01463">
    <property type="entry name" value="LRRCT"/>
    <property type="match status" value="2"/>
</dbReference>
<dbReference type="InterPro" id="IPR050541">
    <property type="entry name" value="LRR_TM_domain-containing"/>
</dbReference>
<dbReference type="SMART" id="SM00369">
    <property type="entry name" value="LRR_TYP"/>
    <property type="match status" value="6"/>
</dbReference>
<dbReference type="Gene3D" id="3.80.10.10">
    <property type="entry name" value="Ribonuclease Inhibitor"/>
    <property type="match status" value="2"/>
</dbReference>
<keyword evidence="1" id="KW-0433">Leucine-rich repeat</keyword>
<dbReference type="Proteomes" id="UP000054047">
    <property type="component" value="Unassembled WGS sequence"/>
</dbReference>
<keyword evidence="2" id="KW-0732">Signal</keyword>
<dbReference type="PROSITE" id="PS51450">
    <property type="entry name" value="LRR"/>
    <property type="match status" value="4"/>
</dbReference>
<gene>
    <name evidence="5" type="ORF">ANCDUO_15303</name>
</gene>
<dbReference type="Pfam" id="PF13855">
    <property type="entry name" value="LRR_8"/>
    <property type="match status" value="2"/>
</dbReference>
<accession>A0A0C2G0V1</accession>
<dbReference type="InterPro" id="IPR000483">
    <property type="entry name" value="Cys-rich_flank_reg_C"/>
</dbReference>
<feature type="domain" description="LRRCT" evidence="4">
    <location>
        <begin position="274"/>
        <end position="288"/>
    </location>
</feature>
<dbReference type="SUPFAM" id="SSF52058">
    <property type="entry name" value="L domain-like"/>
    <property type="match status" value="1"/>
</dbReference>